<dbReference type="EMBL" id="NUAN01000071">
    <property type="protein sequence ID" value="PEN97886.1"/>
    <property type="molecule type" value="Genomic_DNA"/>
</dbReference>
<evidence type="ECO:0000313" key="2">
    <source>
        <dbReference type="Proteomes" id="UP000220691"/>
    </source>
</evidence>
<organism evidence="1 2">
    <name type="scientific">Bacillus cereus</name>
    <dbReference type="NCBI Taxonomy" id="1396"/>
    <lineage>
        <taxon>Bacteria</taxon>
        <taxon>Bacillati</taxon>
        <taxon>Bacillota</taxon>
        <taxon>Bacilli</taxon>
        <taxon>Bacillales</taxon>
        <taxon>Bacillaceae</taxon>
        <taxon>Bacillus</taxon>
        <taxon>Bacillus cereus group</taxon>
    </lineage>
</organism>
<gene>
    <name evidence="1" type="ORF">CN553_12680</name>
</gene>
<dbReference type="Proteomes" id="UP000220691">
    <property type="component" value="Unassembled WGS sequence"/>
</dbReference>
<evidence type="ECO:0000313" key="1">
    <source>
        <dbReference type="EMBL" id="PEN97886.1"/>
    </source>
</evidence>
<reference evidence="1 2" key="1">
    <citation type="submission" date="2017-09" db="EMBL/GenBank/DDBJ databases">
        <title>Large-scale bioinformatics analysis of Bacillus genomes uncovers conserved roles of natural products in bacterial physiology.</title>
        <authorList>
            <consortium name="Agbiome Team Llc"/>
            <person name="Bleich R.M."/>
            <person name="Kirk G.J."/>
            <person name="Santa Maria K.C."/>
            <person name="Allen S.E."/>
            <person name="Farag S."/>
            <person name="Shank E.A."/>
            <person name="Bowers A."/>
        </authorList>
    </citation>
    <scope>NUCLEOTIDE SEQUENCE [LARGE SCALE GENOMIC DNA]</scope>
    <source>
        <strain evidence="1 2">AFS027647</strain>
    </source>
</reference>
<proteinExistence type="predicted"/>
<accession>A0A9X6UCL1</accession>
<dbReference type="RefSeq" id="WP_098126458.1">
    <property type="nucleotide sequence ID" value="NZ_NUAN01000071.1"/>
</dbReference>
<name>A0A9X6UCL1_BACCE</name>
<dbReference type="AlphaFoldDB" id="A0A9X6UCL1"/>
<sequence length="110" mass="12454">MIVAHLIGGNEIKGINKGIVIINDKQLETSYEDIVSVCGNIALGDLDTSVDVRRDAEDVQRDYINLVQEYDEDIDESFVIDNHLTAEISFSTYEIDIEKQTLTLKIETYE</sequence>
<comment type="caution">
    <text evidence="1">The sequence shown here is derived from an EMBL/GenBank/DDBJ whole genome shotgun (WGS) entry which is preliminary data.</text>
</comment>
<protein>
    <submittedName>
        <fullName evidence="1">Uncharacterized protein</fullName>
    </submittedName>
</protein>